<dbReference type="CDD" id="cd03444">
    <property type="entry name" value="Thioesterase_II_repeat1"/>
    <property type="match status" value="1"/>
</dbReference>
<organism evidence="5 6">
    <name type="scientific">Longivirga aurantiaca</name>
    <dbReference type="NCBI Taxonomy" id="1837743"/>
    <lineage>
        <taxon>Bacteria</taxon>
        <taxon>Bacillati</taxon>
        <taxon>Actinomycetota</taxon>
        <taxon>Actinomycetes</taxon>
        <taxon>Sporichthyales</taxon>
        <taxon>Sporichthyaceae</taxon>
        <taxon>Longivirga</taxon>
    </lineage>
</organism>
<dbReference type="RefSeq" id="WP_386764077.1">
    <property type="nucleotide sequence ID" value="NZ_JBHSTI010000008.1"/>
</dbReference>
<comment type="caution">
    <text evidence="5">The sequence shown here is derived from an EMBL/GenBank/DDBJ whole genome shotgun (WGS) entry which is preliminary data.</text>
</comment>
<dbReference type="EMBL" id="JBHSTI010000008">
    <property type="protein sequence ID" value="MFC6237031.1"/>
    <property type="molecule type" value="Genomic_DNA"/>
</dbReference>
<evidence type="ECO:0000256" key="2">
    <source>
        <dbReference type="ARBA" id="ARBA00022801"/>
    </source>
</evidence>
<dbReference type="Pfam" id="PF13622">
    <property type="entry name" value="4HBT_3"/>
    <property type="match status" value="1"/>
</dbReference>
<sequence>MVATVPELLTLLDLEWIDDDLLRGHAPATTLQRVFGGQVLAQALVAGARTVPDDRPPHSLHGYFLRPGDPTVPIVYLVERTRDGGSFTTRRVIARQHGRPIFHMTASFQVVEEGLEHQDVMPDVPAPEGLPTLAERIAASGRPVAPDEWGVLDVRYGGEDVDRLQVWLRTVSALPDGAALHAAVLAYASDLTILGTALRPHGIGFENPELISASIDHAMWFHRPARADEWLLHDQDTPSASGGRGLGRGRMFDQQGRLVATTVQEGLMRLRRPGSSPR</sequence>
<dbReference type="Proteomes" id="UP001596138">
    <property type="component" value="Unassembled WGS sequence"/>
</dbReference>
<reference evidence="6" key="1">
    <citation type="journal article" date="2019" name="Int. J. Syst. Evol. Microbiol.">
        <title>The Global Catalogue of Microorganisms (GCM) 10K type strain sequencing project: providing services to taxonomists for standard genome sequencing and annotation.</title>
        <authorList>
            <consortium name="The Broad Institute Genomics Platform"/>
            <consortium name="The Broad Institute Genome Sequencing Center for Infectious Disease"/>
            <person name="Wu L."/>
            <person name="Ma J."/>
        </authorList>
    </citation>
    <scope>NUCLEOTIDE SEQUENCE [LARGE SCALE GENOMIC DNA]</scope>
    <source>
        <strain evidence="6">CGMCC 4.7317</strain>
    </source>
</reference>
<dbReference type="Pfam" id="PF02551">
    <property type="entry name" value="Acyl_CoA_thio"/>
    <property type="match status" value="1"/>
</dbReference>
<dbReference type="InterPro" id="IPR042171">
    <property type="entry name" value="Acyl-CoA_hotdog"/>
</dbReference>
<gene>
    <name evidence="5" type="ORF">ACFQGU_04025</name>
</gene>
<protein>
    <submittedName>
        <fullName evidence="5">Acyl-CoA thioesterase</fullName>
    </submittedName>
</protein>
<accession>A0ABW1SXM5</accession>
<proteinExistence type="inferred from homology"/>
<evidence type="ECO:0000256" key="1">
    <source>
        <dbReference type="ARBA" id="ARBA00006538"/>
    </source>
</evidence>
<evidence type="ECO:0000313" key="5">
    <source>
        <dbReference type="EMBL" id="MFC6237031.1"/>
    </source>
</evidence>
<name>A0ABW1SXM5_9ACTN</name>
<dbReference type="InterPro" id="IPR003703">
    <property type="entry name" value="Acyl_CoA_thio"/>
</dbReference>
<dbReference type="CDD" id="cd03445">
    <property type="entry name" value="Thioesterase_II_repeat2"/>
    <property type="match status" value="1"/>
</dbReference>
<comment type="similarity">
    <text evidence="1">Belongs to the C/M/P thioester hydrolase family.</text>
</comment>
<dbReference type="PANTHER" id="PTHR11066">
    <property type="entry name" value="ACYL-COA THIOESTERASE"/>
    <property type="match status" value="1"/>
</dbReference>
<feature type="domain" description="Acyl-CoA thioesterase-like N-terminal HotDog" evidence="4">
    <location>
        <begin position="30"/>
        <end position="109"/>
    </location>
</feature>
<dbReference type="SUPFAM" id="SSF54637">
    <property type="entry name" value="Thioesterase/thiol ester dehydrase-isomerase"/>
    <property type="match status" value="2"/>
</dbReference>
<evidence type="ECO:0000313" key="6">
    <source>
        <dbReference type="Proteomes" id="UP001596138"/>
    </source>
</evidence>
<keyword evidence="6" id="KW-1185">Reference proteome</keyword>
<evidence type="ECO:0000259" key="3">
    <source>
        <dbReference type="Pfam" id="PF02551"/>
    </source>
</evidence>
<keyword evidence="2" id="KW-0378">Hydrolase</keyword>
<feature type="domain" description="Acyl-CoA thioesterase 2 C-terminal" evidence="3">
    <location>
        <begin position="151"/>
        <end position="267"/>
    </location>
</feature>
<dbReference type="InterPro" id="IPR029069">
    <property type="entry name" value="HotDog_dom_sf"/>
</dbReference>
<dbReference type="InterPro" id="IPR025652">
    <property type="entry name" value="TesB_C"/>
</dbReference>
<dbReference type="PANTHER" id="PTHR11066:SF34">
    <property type="entry name" value="ACYL-COENZYME A THIOESTERASE 8"/>
    <property type="match status" value="1"/>
</dbReference>
<dbReference type="Gene3D" id="2.40.160.210">
    <property type="entry name" value="Acyl-CoA thioesterase, double hotdog domain"/>
    <property type="match status" value="1"/>
</dbReference>
<evidence type="ECO:0000259" key="4">
    <source>
        <dbReference type="Pfam" id="PF13622"/>
    </source>
</evidence>
<dbReference type="InterPro" id="IPR049449">
    <property type="entry name" value="TesB_ACOT8-like_N"/>
</dbReference>